<dbReference type="GO" id="GO:0009190">
    <property type="term" value="P:cyclic nucleotide biosynthetic process"/>
    <property type="evidence" value="ECO:0007669"/>
    <property type="project" value="InterPro"/>
</dbReference>
<evidence type="ECO:0000256" key="3">
    <source>
        <dbReference type="SAM" id="MobiDB-lite"/>
    </source>
</evidence>
<evidence type="ECO:0000259" key="4">
    <source>
        <dbReference type="PROSITE" id="PS50125"/>
    </source>
</evidence>
<reference evidence="5" key="1">
    <citation type="submission" date="2019-03" db="EMBL/GenBank/DDBJ databases">
        <title>Lake Tanganyika Metagenome-Assembled Genomes (MAGs).</title>
        <authorList>
            <person name="Tran P."/>
        </authorList>
    </citation>
    <scope>NUCLEOTIDE SEQUENCE</scope>
    <source>
        <strain evidence="5">K_DeepCast_65m_m2_066</strain>
    </source>
</reference>
<sequence>MEFYDLLDHVVALLQRRSRVTYNALKLQFHLDDAQLAVLKDELLYAHPQVVDDAGRGFRWTGDPSTPQAPAPPAPSHALQPSSRANDPPQDASPTYPRPPEAERRQLTVLFCDLVDSTRLASQLDPEDLREVVRAYQATCVEVLQRFAGHVAQYLGDGLLVYFGYPQAHEDDAQRAVRTGVHLLDAMGTLNTHLDVAKGLRLAVRIGIHTGPVVVGTMGSGGRHEQLALGETPNLAARLQSLAAPDTVVISDTTHRLVQGYFHCDDLGSPALKGVETPGHVYRVVAASAAQSRLEVAAATGLTPLVGREPEVGLLQERWAQSQEGLGQVVLLSGEAGIGKSRLLQGLTEHVVDAGTLCLTLRCSPYHTQSAFYPVIEYLQRLLPWHREATPIARLAMLEQALQTAGLPLQEMVPLLAALLSLPVPEAYPPLMLSPQRQKQRTQEALVAWLLADAARQPVLAVWEDLHWADPSTLELLGVLIDQTPTARLLLVLTCRPEFHPPWGARSALTQIAVMRLTRQQSAQMALRVTGGKPLPAEVLQQVVAKTDGVPLFVEELVKTIIESGLIREDAEGYVLTGPLPPLAIPATLQDALMARLDRLAAVKEVAQLGAVLGREFAYTLLRAVVPLDEAALQQALAQLVEAELLSQRGHPPLATYVFKHALVQDAAYQSLLKSTRQQYHQRIAQVLEAQFPETVETQPELLAQHYTEAGL</sequence>
<comment type="caution">
    <text evidence="5">The sequence shown here is derived from an EMBL/GenBank/DDBJ whole genome shotgun (WGS) entry which is preliminary data.</text>
</comment>
<feature type="domain" description="Guanylate cyclase" evidence="4">
    <location>
        <begin position="108"/>
        <end position="240"/>
    </location>
</feature>
<dbReference type="Pfam" id="PF00211">
    <property type="entry name" value="Guanylate_cyc"/>
    <property type="match status" value="1"/>
</dbReference>
<dbReference type="PANTHER" id="PTHR16305:SF28">
    <property type="entry name" value="GUANYLATE CYCLASE DOMAIN-CONTAINING PROTEIN"/>
    <property type="match status" value="1"/>
</dbReference>
<name>A0A937W209_UNCTE</name>
<dbReference type="GO" id="GO:0004016">
    <property type="term" value="F:adenylate cyclase activity"/>
    <property type="evidence" value="ECO:0007669"/>
    <property type="project" value="TreeGrafter"/>
</dbReference>
<dbReference type="Gene3D" id="3.30.70.1230">
    <property type="entry name" value="Nucleotide cyclase"/>
    <property type="match status" value="1"/>
</dbReference>
<dbReference type="AlphaFoldDB" id="A0A937W209"/>
<evidence type="ECO:0000256" key="2">
    <source>
        <dbReference type="ARBA" id="ARBA00022840"/>
    </source>
</evidence>
<organism evidence="5 6">
    <name type="scientific">Tectimicrobiota bacterium</name>
    <dbReference type="NCBI Taxonomy" id="2528274"/>
    <lineage>
        <taxon>Bacteria</taxon>
        <taxon>Pseudomonadati</taxon>
        <taxon>Nitrospinota/Tectimicrobiota group</taxon>
        <taxon>Candidatus Tectimicrobiota</taxon>
    </lineage>
</organism>
<keyword evidence="1" id="KW-0547">Nucleotide-binding</keyword>
<dbReference type="PROSITE" id="PS50125">
    <property type="entry name" value="GUANYLATE_CYCLASE_2"/>
    <property type="match status" value="1"/>
</dbReference>
<dbReference type="SUPFAM" id="SSF52540">
    <property type="entry name" value="P-loop containing nucleoside triphosphate hydrolases"/>
    <property type="match status" value="1"/>
</dbReference>
<dbReference type="InterPro" id="IPR001054">
    <property type="entry name" value="A/G_cyclase"/>
</dbReference>
<dbReference type="SMART" id="SM00044">
    <property type="entry name" value="CYCc"/>
    <property type="match status" value="1"/>
</dbReference>
<feature type="region of interest" description="Disordered" evidence="3">
    <location>
        <begin position="56"/>
        <end position="100"/>
    </location>
</feature>
<evidence type="ECO:0000313" key="6">
    <source>
        <dbReference type="Proteomes" id="UP000712673"/>
    </source>
</evidence>
<proteinExistence type="predicted"/>
<dbReference type="CDD" id="cd07302">
    <property type="entry name" value="CHD"/>
    <property type="match status" value="1"/>
</dbReference>
<dbReference type="Proteomes" id="UP000712673">
    <property type="component" value="Unassembled WGS sequence"/>
</dbReference>
<dbReference type="PANTHER" id="PTHR16305">
    <property type="entry name" value="TESTICULAR SOLUBLE ADENYLYL CYCLASE"/>
    <property type="match status" value="1"/>
</dbReference>
<accession>A0A937W209</accession>
<dbReference type="Pfam" id="PF13191">
    <property type="entry name" value="AAA_16"/>
    <property type="match status" value="1"/>
</dbReference>
<dbReference type="GO" id="GO:0005524">
    <property type="term" value="F:ATP binding"/>
    <property type="evidence" value="ECO:0007669"/>
    <property type="project" value="UniProtKB-KW"/>
</dbReference>
<dbReference type="InterPro" id="IPR041664">
    <property type="entry name" value="AAA_16"/>
</dbReference>
<dbReference type="EMBL" id="VGLS01000393">
    <property type="protein sequence ID" value="MBM3224738.1"/>
    <property type="molecule type" value="Genomic_DNA"/>
</dbReference>
<dbReference type="GO" id="GO:0005737">
    <property type="term" value="C:cytoplasm"/>
    <property type="evidence" value="ECO:0007669"/>
    <property type="project" value="TreeGrafter"/>
</dbReference>
<feature type="non-terminal residue" evidence="5">
    <location>
        <position position="712"/>
    </location>
</feature>
<dbReference type="InterPro" id="IPR027417">
    <property type="entry name" value="P-loop_NTPase"/>
</dbReference>
<protein>
    <submittedName>
        <fullName evidence="5">Adenylate/guanylate cyclase domain-containing protein</fullName>
    </submittedName>
</protein>
<dbReference type="SUPFAM" id="SSF55073">
    <property type="entry name" value="Nucleotide cyclase"/>
    <property type="match status" value="1"/>
</dbReference>
<dbReference type="InterPro" id="IPR029787">
    <property type="entry name" value="Nucleotide_cyclase"/>
</dbReference>
<evidence type="ECO:0000313" key="5">
    <source>
        <dbReference type="EMBL" id="MBM3224738.1"/>
    </source>
</evidence>
<keyword evidence="2" id="KW-0067">ATP-binding</keyword>
<dbReference type="GO" id="GO:0035556">
    <property type="term" value="P:intracellular signal transduction"/>
    <property type="evidence" value="ECO:0007669"/>
    <property type="project" value="InterPro"/>
</dbReference>
<gene>
    <name evidence="5" type="ORF">FJZ47_13160</name>
</gene>
<evidence type="ECO:0000256" key="1">
    <source>
        <dbReference type="ARBA" id="ARBA00022741"/>
    </source>
</evidence>